<organism evidence="2 3">
    <name type="scientific">Candidatus Nitrotoga arctica</name>
    <dbReference type="NCBI Taxonomy" id="453162"/>
    <lineage>
        <taxon>Bacteria</taxon>
        <taxon>Pseudomonadati</taxon>
        <taxon>Pseudomonadota</taxon>
        <taxon>Betaproteobacteria</taxon>
        <taxon>Nitrosomonadales</taxon>
        <taxon>Gallionellaceae</taxon>
        <taxon>Candidatus Nitrotoga</taxon>
    </lineage>
</organism>
<evidence type="ECO:0000256" key="1">
    <source>
        <dbReference type="SAM" id="Phobius"/>
    </source>
</evidence>
<keyword evidence="1" id="KW-0812">Transmembrane</keyword>
<sequence>MNSRYIKGFIAVLVGMAINYLGDKALGVNIEIFTGISTFTFAWMIDIFLVPFIAGLAVSWIFGLGGKWLACLPPLFVRCISFVYLTYFDNSSTDTDLFFQVPLAYWGPCLILVVEAANFGGIIGEVWKGVYRRPNKENGEINMTTPTKITT</sequence>
<evidence type="ECO:0000313" key="2">
    <source>
        <dbReference type="EMBL" id="CAG9932982.1"/>
    </source>
</evidence>
<dbReference type="Proteomes" id="UP000839052">
    <property type="component" value="Chromosome"/>
</dbReference>
<gene>
    <name evidence="2" type="ORF">NTG6680_1729</name>
</gene>
<feature type="transmembrane region" description="Helical" evidence="1">
    <location>
        <begin position="5"/>
        <end position="21"/>
    </location>
</feature>
<keyword evidence="3" id="KW-1185">Reference proteome</keyword>
<keyword evidence="1" id="KW-0472">Membrane</keyword>
<feature type="transmembrane region" description="Helical" evidence="1">
    <location>
        <begin position="103"/>
        <end position="127"/>
    </location>
</feature>
<accession>A0ABN8AP64</accession>
<name>A0ABN8AP64_9PROT</name>
<feature type="transmembrane region" description="Helical" evidence="1">
    <location>
        <begin position="41"/>
        <end position="62"/>
    </location>
</feature>
<reference evidence="2 3" key="1">
    <citation type="submission" date="2021-10" db="EMBL/GenBank/DDBJ databases">
        <authorList>
            <person name="Koch H."/>
        </authorList>
    </citation>
    <scope>NUCLEOTIDE SEQUENCE [LARGE SCALE GENOMIC DNA]</scope>
    <source>
        <strain evidence="2">6680</strain>
    </source>
</reference>
<dbReference type="EMBL" id="OU912926">
    <property type="protein sequence ID" value="CAG9932982.1"/>
    <property type="molecule type" value="Genomic_DNA"/>
</dbReference>
<keyword evidence="1" id="KW-1133">Transmembrane helix</keyword>
<feature type="transmembrane region" description="Helical" evidence="1">
    <location>
        <begin position="69"/>
        <end position="88"/>
    </location>
</feature>
<protein>
    <submittedName>
        <fullName evidence="2">Uncharacterized protein</fullName>
    </submittedName>
</protein>
<evidence type="ECO:0000313" key="3">
    <source>
        <dbReference type="Proteomes" id="UP000839052"/>
    </source>
</evidence>
<proteinExistence type="predicted"/>